<evidence type="ECO:0000256" key="5">
    <source>
        <dbReference type="ARBA" id="ARBA00022771"/>
    </source>
</evidence>
<evidence type="ECO:0000256" key="2">
    <source>
        <dbReference type="ARBA" id="ARBA00009679"/>
    </source>
</evidence>
<feature type="compositionally biased region" description="Basic and acidic residues" evidence="8">
    <location>
        <begin position="819"/>
        <end position="838"/>
    </location>
</feature>
<dbReference type="PANTHER" id="PTHR13454">
    <property type="entry name" value="PROTEIN MCM10 HOMOLOG"/>
    <property type="match status" value="1"/>
</dbReference>
<dbReference type="Proteomes" id="UP000222788">
    <property type="component" value="Unassembled WGS sequence"/>
</dbReference>
<dbReference type="InterPro" id="IPR040184">
    <property type="entry name" value="Mcm10"/>
</dbReference>
<dbReference type="GO" id="GO:0008270">
    <property type="term" value="F:zinc ion binding"/>
    <property type="evidence" value="ECO:0007669"/>
    <property type="project" value="UniProtKB-KW"/>
</dbReference>
<dbReference type="FunFam" id="2.40.50.140:FF:000174">
    <property type="entry name" value="DNA replication licensing factor mcm10"/>
    <property type="match status" value="1"/>
</dbReference>
<evidence type="ECO:0000256" key="1">
    <source>
        <dbReference type="ARBA" id="ARBA00004123"/>
    </source>
</evidence>
<dbReference type="Pfam" id="PF09329">
    <property type="entry name" value="zf-primase"/>
    <property type="match status" value="1"/>
</dbReference>
<proteinExistence type="inferred from homology"/>
<feature type="region of interest" description="Disordered" evidence="8">
    <location>
        <begin position="708"/>
        <end position="842"/>
    </location>
</feature>
<dbReference type="GO" id="GO:0003697">
    <property type="term" value="F:single-stranded DNA binding"/>
    <property type="evidence" value="ECO:0007669"/>
    <property type="project" value="InterPro"/>
</dbReference>
<reference evidence="11 12" key="2">
    <citation type="journal article" date="2013" name="IMA Fungus">
        <title>IMA Genome-F 1: Ceratocystis fimbriata: Draft nuclear genome sequence for the plant pathogen, Ceratocystis fimbriata.</title>
        <authorList>
            <person name="Wilken P.M."/>
            <person name="Steenkamp E.T."/>
            <person name="Wingfield M.J."/>
            <person name="de Beer Z.W."/>
            <person name="Wingfield B.D."/>
        </authorList>
    </citation>
    <scope>NUCLEOTIDE SEQUENCE [LARGE SCALE GENOMIC DNA]</scope>
    <source>
        <strain evidence="11 12">CBS 114723</strain>
    </source>
</reference>
<dbReference type="GO" id="GO:0006270">
    <property type="term" value="P:DNA replication initiation"/>
    <property type="evidence" value="ECO:0007669"/>
    <property type="project" value="InterPro"/>
</dbReference>
<comment type="subcellular location">
    <subcellularLocation>
        <location evidence="1">Nucleus</location>
    </subcellularLocation>
</comment>
<gene>
    <name evidence="11" type="primary">mcm10</name>
    <name evidence="11" type="ORF">CFIMG_005804RA</name>
</gene>
<keyword evidence="3" id="KW-0235">DNA replication</keyword>
<dbReference type="EMBL" id="APWK03000066">
    <property type="protein sequence ID" value="PHH52485.1"/>
    <property type="molecule type" value="Genomic_DNA"/>
</dbReference>
<feature type="region of interest" description="Disordered" evidence="8">
    <location>
        <begin position="1"/>
        <end position="99"/>
    </location>
</feature>
<dbReference type="Gene3D" id="2.40.50.140">
    <property type="entry name" value="Nucleic acid-binding proteins"/>
    <property type="match status" value="1"/>
</dbReference>
<comment type="caution">
    <text evidence="11">The sequence shown here is derived from an EMBL/GenBank/DDBJ whole genome shotgun (WGS) entry which is preliminary data.</text>
</comment>
<evidence type="ECO:0000259" key="9">
    <source>
        <dbReference type="Pfam" id="PF09329"/>
    </source>
</evidence>
<dbReference type="InterPro" id="IPR015408">
    <property type="entry name" value="Znf_Mcm10/DnaG"/>
</dbReference>
<evidence type="ECO:0000256" key="7">
    <source>
        <dbReference type="ARBA" id="ARBA00023242"/>
    </source>
</evidence>
<keyword evidence="4" id="KW-0479">Metal-binding</keyword>
<feature type="compositionally biased region" description="Low complexity" evidence="8">
    <location>
        <begin position="51"/>
        <end position="65"/>
    </location>
</feature>
<sequence length="880" mass="96081">MPKGISVFMDPANKMIPSQRDEPQWPPRSPRDALLLTPRGREKYKAMTAEQQRQLQMSPSSPSPLRRARVARTPEPFEEALGGLDGDNDDDEDDDEETLQLKLQAIQARLKLKKLQKEKKLQASQSRQSSQTSPGTPVKPKPMGLLDSPAMFANLPKSPASVGKSPARLAYARPSASSKTSDNVSSSISAIPDPMALKPPILPPSRATVAAPVAEREVEVPLSPVQRVHKLVEATSPLRKILSRGLRGEDVRLDKPGKPKLNDSFSSTGSGGASTSTGYLRTARGTAQHKQQAGLAPVEDRPLSFNERLALAKAEHSEKLERQERIQQVRSNTFGITKQEMQTFKEKAVEIVQEPKAPRHYTREEIMGTTKPETEKKSEASFESYSSFHLTKRILPHQVVARHMQDSKIFSVTDLTKVVKAPDFELPEIEQNIVVFAILARKSDPRTHKPNAAQPNKKQESKYMVMTLVDLNLDVELFLFGTGFERFWKLTEGTVLAILNPNVMPPPPGRKDTGRWSLVINSDADTILEIGTARDLGYCKSVKKDGHPCGAWINSKRTEYCEFHSNQALQKIKQGRVEMTGSGFGRSGKDWNGMTAVTNKKFGKGGAGYATRKNGGMPSELNRGKGHVDFDNQSNFFMSRTRSAADMMDGKHLTMAEKQEREDNLRRALIAKEKERDLARKLAGRGGSGVGHEYMAKFSGKPVNLAKPSISADSSGSGSLTPGSAGTSTSTPISSSHSTPTLTLADISRGRRAEDVDLTNGKRKRVDDSTISADKPTPSATGGSGPSYGWGSGLSSKLGRMKGGERLCRQNSQPSTADEPVRKKTRFVTEDGVKEAGRESAQGMRSLAPALAPGLGMEMDLGDVDFVLEIEGAPPGFNLE</sequence>
<dbReference type="PANTHER" id="PTHR13454:SF11">
    <property type="entry name" value="PROTEIN MCM10 HOMOLOG"/>
    <property type="match status" value="1"/>
</dbReference>
<dbReference type="GO" id="GO:0043596">
    <property type="term" value="C:nuclear replication fork"/>
    <property type="evidence" value="ECO:0007669"/>
    <property type="project" value="TreeGrafter"/>
</dbReference>
<accession>A0A2C5X204</accession>
<dbReference type="InterPro" id="IPR055065">
    <property type="entry name" value="OB_MCM10"/>
</dbReference>
<feature type="compositionally biased region" description="Low complexity" evidence="8">
    <location>
        <begin position="264"/>
        <end position="278"/>
    </location>
</feature>
<feature type="domain" description="Zinc finger Mcm10/DnaG-type" evidence="9">
    <location>
        <begin position="531"/>
        <end position="576"/>
    </location>
</feature>
<keyword evidence="12" id="KW-1185">Reference proteome</keyword>
<dbReference type="AlphaFoldDB" id="A0A2C5X204"/>
<feature type="compositionally biased region" description="Basic and acidic residues" evidence="8">
    <location>
        <begin position="250"/>
        <end position="261"/>
    </location>
</feature>
<dbReference type="OrthoDB" id="273123at2759"/>
<evidence type="ECO:0000259" key="10">
    <source>
        <dbReference type="Pfam" id="PF22379"/>
    </source>
</evidence>
<reference evidence="11 12" key="1">
    <citation type="journal article" date="2013" name="Fungal Biol.">
        <title>Analysis of microsatellite markers in the genome of the plant pathogen Ceratocystis fimbriata.</title>
        <authorList>
            <person name="Simpson M.C."/>
            <person name="Wilken P.M."/>
            <person name="Coetzee M.P."/>
            <person name="Wingfield M.J."/>
            <person name="Wingfield B.D."/>
        </authorList>
    </citation>
    <scope>NUCLEOTIDE SEQUENCE [LARGE SCALE GENOMIC DNA]</scope>
    <source>
        <strain evidence="11 12">CBS 114723</strain>
    </source>
</reference>
<comment type="similarity">
    <text evidence="2">Belongs to the MCM10 family.</text>
</comment>
<feature type="compositionally biased region" description="Acidic residues" evidence="8">
    <location>
        <begin position="86"/>
        <end position="98"/>
    </location>
</feature>
<dbReference type="STRING" id="1035309.A0A2C5X204"/>
<keyword evidence="7" id="KW-0539">Nucleus</keyword>
<dbReference type="Pfam" id="PF22379">
    <property type="entry name" value="OB_MCM10"/>
    <property type="match status" value="1"/>
</dbReference>
<evidence type="ECO:0000256" key="3">
    <source>
        <dbReference type="ARBA" id="ARBA00022705"/>
    </source>
</evidence>
<dbReference type="GO" id="GO:0003688">
    <property type="term" value="F:DNA replication origin binding"/>
    <property type="evidence" value="ECO:0007669"/>
    <property type="project" value="TreeGrafter"/>
</dbReference>
<feature type="region of interest" description="Disordered" evidence="8">
    <location>
        <begin position="116"/>
        <end position="166"/>
    </location>
</feature>
<evidence type="ECO:0000313" key="11">
    <source>
        <dbReference type="EMBL" id="PHH52485.1"/>
    </source>
</evidence>
<feature type="compositionally biased region" description="Gly residues" evidence="8">
    <location>
        <begin position="782"/>
        <end position="792"/>
    </location>
</feature>
<evidence type="ECO:0000256" key="4">
    <source>
        <dbReference type="ARBA" id="ARBA00022723"/>
    </source>
</evidence>
<evidence type="ECO:0000256" key="8">
    <source>
        <dbReference type="SAM" id="MobiDB-lite"/>
    </source>
</evidence>
<dbReference type="InterPro" id="IPR012340">
    <property type="entry name" value="NA-bd_OB-fold"/>
</dbReference>
<keyword evidence="5" id="KW-0863">Zinc-finger</keyword>
<evidence type="ECO:0000313" key="12">
    <source>
        <dbReference type="Proteomes" id="UP000222788"/>
    </source>
</evidence>
<feature type="compositionally biased region" description="Low complexity" evidence="8">
    <location>
        <begin position="122"/>
        <end position="133"/>
    </location>
</feature>
<evidence type="ECO:0000256" key="6">
    <source>
        <dbReference type="ARBA" id="ARBA00022833"/>
    </source>
</evidence>
<organism evidence="11 12">
    <name type="scientific">Ceratocystis fimbriata CBS 114723</name>
    <dbReference type="NCBI Taxonomy" id="1035309"/>
    <lineage>
        <taxon>Eukaryota</taxon>
        <taxon>Fungi</taxon>
        <taxon>Dikarya</taxon>
        <taxon>Ascomycota</taxon>
        <taxon>Pezizomycotina</taxon>
        <taxon>Sordariomycetes</taxon>
        <taxon>Hypocreomycetidae</taxon>
        <taxon>Microascales</taxon>
        <taxon>Ceratocystidaceae</taxon>
        <taxon>Ceratocystis</taxon>
    </lineage>
</organism>
<feature type="compositionally biased region" description="Low complexity" evidence="8">
    <location>
        <begin position="709"/>
        <end position="744"/>
    </location>
</feature>
<feature type="domain" description="MCM10 OB-fold" evidence="10">
    <location>
        <begin position="385"/>
        <end position="512"/>
    </location>
</feature>
<name>A0A2C5X204_9PEZI</name>
<protein>
    <submittedName>
        <fullName evidence="11">DNA replication licensing factor mcm10</fullName>
    </submittedName>
</protein>
<feature type="region of interest" description="Disordered" evidence="8">
    <location>
        <begin position="250"/>
        <end position="278"/>
    </location>
</feature>
<keyword evidence="6" id="KW-0862">Zinc</keyword>